<dbReference type="AlphaFoldDB" id="A0AAD8ITD8"/>
<evidence type="ECO:0000313" key="3">
    <source>
        <dbReference type="Proteomes" id="UP001237642"/>
    </source>
</evidence>
<name>A0AAD8ITD8_9APIA</name>
<reference evidence="2" key="2">
    <citation type="submission" date="2023-05" db="EMBL/GenBank/DDBJ databases">
        <authorList>
            <person name="Schelkunov M.I."/>
        </authorList>
    </citation>
    <scope>NUCLEOTIDE SEQUENCE</scope>
    <source>
        <strain evidence="2">Hsosn_3</strain>
        <tissue evidence="2">Leaf</tissue>
    </source>
</reference>
<comment type="caution">
    <text evidence="2">The sequence shown here is derived from an EMBL/GenBank/DDBJ whole genome shotgun (WGS) entry which is preliminary data.</text>
</comment>
<dbReference type="Pfam" id="PF13966">
    <property type="entry name" value="zf-RVT"/>
    <property type="match status" value="1"/>
</dbReference>
<evidence type="ECO:0000313" key="2">
    <source>
        <dbReference type="EMBL" id="KAK1390491.1"/>
    </source>
</evidence>
<sequence length="199" mass="22640">MTNSFYCSPLNKSGGLALWWNNSTTISISSSSENMIIAEIDHLAYNLNGQGYFVYGKKSLPTHLASSSSQKKSVWKMIWKIKCPPKLRNFLWRVCSNSLPTAYNLFKRSCGISPLCLICSSALETTEHFLLECTWTKLVWFASPLGLRQSIPISPKLCQWLELLISASPSKIQALDLLTTFTYTAWSIWKMRNSFIFFD</sequence>
<dbReference type="EMBL" id="JAUIZM010000004">
    <property type="protein sequence ID" value="KAK1390491.1"/>
    <property type="molecule type" value="Genomic_DNA"/>
</dbReference>
<gene>
    <name evidence="2" type="ORF">POM88_018669</name>
</gene>
<organism evidence="2 3">
    <name type="scientific">Heracleum sosnowskyi</name>
    <dbReference type="NCBI Taxonomy" id="360622"/>
    <lineage>
        <taxon>Eukaryota</taxon>
        <taxon>Viridiplantae</taxon>
        <taxon>Streptophyta</taxon>
        <taxon>Embryophyta</taxon>
        <taxon>Tracheophyta</taxon>
        <taxon>Spermatophyta</taxon>
        <taxon>Magnoliopsida</taxon>
        <taxon>eudicotyledons</taxon>
        <taxon>Gunneridae</taxon>
        <taxon>Pentapetalae</taxon>
        <taxon>asterids</taxon>
        <taxon>campanulids</taxon>
        <taxon>Apiales</taxon>
        <taxon>Apiaceae</taxon>
        <taxon>Apioideae</taxon>
        <taxon>apioid superclade</taxon>
        <taxon>Tordylieae</taxon>
        <taxon>Tordyliinae</taxon>
        <taxon>Heracleum</taxon>
    </lineage>
</organism>
<evidence type="ECO:0000259" key="1">
    <source>
        <dbReference type="Pfam" id="PF13966"/>
    </source>
</evidence>
<accession>A0AAD8ITD8</accession>
<dbReference type="InterPro" id="IPR026960">
    <property type="entry name" value="RVT-Znf"/>
</dbReference>
<protein>
    <recommendedName>
        <fullName evidence="1">Reverse transcriptase zinc-binding domain-containing protein</fullName>
    </recommendedName>
</protein>
<keyword evidence="3" id="KW-1185">Reference proteome</keyword>
<reference evidence="2" key="1">
    <citation type="submission" date="2023-02" db="EMBL/GenBank/DDBJ databases">
        <title>Genome of toxic invasive species Heracleum sosnowskyi carries increased number of genes despite the absence of recent whole-genome duplications.</title>
        <authorList>
            <person name="Schelkunov M."/>
            <person name="Shtratnikova V."/>
            <person name="Makarenko M."/>
            <person name="Klepikova A."/>
            <person name="Omelchenko D."/>
            <person name="Novikova G."/>
            <person name="Obukhova E."/>
            <person name="Bogdanov V."/>
            <person name="Penin A."/>
            <person name="Logacheva M."/>
        </authorList>
    </citation>
    <scope>NUCLEOTIDE SEQUENCE</scope>
    <source>
        <strain evidence="2">Hsosn_3</strain>
        <tissue evidence="2">Leaf</tissue>
    </source>
</reference>
<dbReference type="Proteomes" id="UP001237642">
    <property type="component" value="Unassembled WGS sequence"/>
</dbReference>
<feature type="domain" description="Reverse transcriptase zinc-binding" evidence="1">
    <location>
        <begin position="66"/>
        <end position="140"/>
    </location>
</feature>
<proteinExistence type="predicted"/>